<dbReference type="OrthoDB" id="3650064at2759"/>
<sequence length="378" mass="42146">MQRRRSISSKNSVEKLCIAPADCSHAVATMTFRSGKHDRSNSRKNVHHESSPSTMVMADTDSLARLMQSLPQEIFDKIYRQVFDLPRWTGLKEAAEIPFTLLHVDYSSREEVAAAFYSTASIIHYLGTHKSYLDFIPRHHRFLVPEVFCAYNHFNCTKYDIDHRSMSPAYMPHGAIMSSWLPSIIPCPPSIADGFAQLKCYYADSKTCNLVEGATAAGGFVGAGKRLGLMATLDDSGRCAQSRDWGRGIEATEWDLSLHCTALLVRTPFSPHGTSSEIGRVVESGRVAKLDYWISTAVLLRNRYLEESIIRPKAQIKGRQMSPERQCYGYALGQTTGASQNSGAVLLTLIVVLYKVFHMSLLQNLCFSRVSTTSSQLT</sequence>
<dbReference type="EMBL" id="KB446556">
    <property type="protein sequence ID" value="EME86521.1"/>
    <property type="molecule type" value="Genomic_DNA"/>
</dbReference>
<evidence type="ECO:0000313" key="3">
    <source>
        <dbReference type="Proteomes" id="UP000016932"/>
    </source>
</evidence>
<dbReference type="AlphaFoldDB" id="M3APH9"/>
<feature type="region of interest" description="Disordered" evidence="1">
    <location>
        <begin position="34"/>
        <end position="54"/>
    </location>
</feature>
<reference evidence="2 3" key="1">
    <citation type="journal article" date="2012" name="PLoS Pathog.">
        <title>Diverse lifestyles and strategies of plant pathogenesis encoded in the genomes of eighteen Dothideomycetes fungi.</title>
        <authorList>
            <person name="Ohm R.A."/>
            <person name="Feau N."/>
            <person name="Henrissat B."/>
            <person name="Schoch C.L."/>
            <person name="Horwitz B.A."/>
            <person name="Barry K.W."/>
            <person name="Condon B.J."/>
            <person name="Copeland A.C."/>
            <person name="Dhillon B."/>
            <person name="Glaser F."/>
            <person name="Hesse C.N."/>
            <person name="Kosti I."/>
            <person name="LaButti K."/>
            <person name="Lindquist E.A."/>
            <person name="Lucas S."/>
            <person name="Salamov A.A."/>
            <person name="Bradshaw R.E."/>
            <person name="Ciuffetti L."/>
            <person name="Hamelin R.C."/>
            <person name="Kema G.H.J."/>
            <person name="Lawrence C."/>
            <person name="Scott J.A."/>
            <person name="Spatafora J.W."/>
            <person name="Turgeon B.G."/>
            <person name="de Wit P.J.G.M."/>
            <person name="Zhong S."/>
            <person name="Goodwin S.B."/>
            <person name="Grigoriev I.V."/>
        </authorList>
    </citation>
    <scope>NUCLEOTIDE SEQUENCE [LARGE SCALE GENOMIC DNA]</scope>
    <source>
        <strain evidence="2 3">CIRAD86</strain>
    </source>
</reference>
<dbReference type="GeneID" id="19332771"/>
<organism evidence="2 3">
    <name type="scientific">Pseudocercospora fijiensis (strain CIRAD86)</name>
    <name type="common">Black leaf streak disease fungus</name>
    <name type="synonym">Mycosphaerella fijiensis</name>
    <dbReference type="NCBI Taxonomy" id="383855"/>
    <lineage>
        <taxon>Eukaryota</taxon>
        <taxon>Fungi</taxon>
        <taxon>Dikarya</taxon>
        <taxon>Ascomycota</taxon>
        <taxon>Pezizomycotina</taxon>
        <taxon>Dothideomycetes</taxon>
        <taxon>Dothideomycetidae</taxon>
        <taxon>Mycosphaerellales</taxon>
        <taxon>Mycosphaerellaceae</taxon>
        <taxon>Pseudocercospora</taxon>
    </lineage>
</organism>
<dbReference type="HOGENOM" id="CLU_731826_0_0_1"/>
<dbReference type="VEuPathDB" id="FungiDB:MYCFIDRAFT_172256"/>
<evidence type="ECO:0000313" key="2">
    <source>
        <dbReference type="EMBL" id="EME86521.1"/>
    </source>
</evidence>
<dbReference type="RefSeq" id="XP_007923765.1">
    <property type="nucleotide sequence ID" value="XM_007925574.1"/>
</dbReference>
<protein>
    <submittedName>
        <fullName evidence="2">Uncharacterized protein</fullName>
    </submittedName>
</protein>
<dbReference type="Proteomes" id="UP000016932">
    <property type="component" value="Unassembled WGS sequence"/>
</dbReference>
<proteinExistence type="predicted"/>
<accession>M3APH9</accession>
<evidence type="ECO:0000256" key="1">
    <source>
        <dbReference type="SAM" id="MobiDB-lite"/>
    </source>
</evidence>
<name>M3APH9_PSEFD</name>
<keyword evidence="3" id="KW-1185">Reference proteome</keyword>
<gene>
    <name evidence="2" type="ORF">MYCFIDRAFT_172256</name>
</gene>
<dbReference type="KEGG" id="pfj:MYCFIDRAFT_172256"/>